<feature type="domain" description="RCK N-terminal" evidence="1">
    <location>
        <begin position="14"/>
        <end position="135"/>
    </location>
</feature>
<reference evidence="2" key="1">
    <citation type="submission" date="2023-07" db="EMBL/GenBank/DDBJ databases">
        <title>Genomic Encyclopedia of Type Strains, Phase IV (KMG-IV): sequencing the most valuable type-strain genomes for metagenomic binning, comparative biology and taxonomic classification.</title>
        <authorList>
            <person name="Goeker M."/>
        </authorList>
    </citation>
    <scope>NUCLEOTIDE SEQUENCE [LARGE SCALE GENOMIC DNA]</scope>
    <source>
        <strain evidence="2">DSM 21204</strain>
    </source>
</reference>
<dbReference type="SUPFAM" id="SSF51735">
    <property type="entry name" value="NAD(P)-binding Rossmann-fold domains"/>
    <property type="match status" value="1"/>
</dbReference>
<dbReference type="Pfam" id="PF02254">
    <property type="entry name" value="TrkA_N"/>
    <property type="match status" value="1"/>
</dbReference>
<comment type="caution">
    <text evidence="2">The sequence shown here is derived from an EMBL/GenBank/DDBJ whole genome shotgun (WGS) entry which is preliminary data.</text>
</comment>
<name>A0ABU0LYM9_9BACT</name>
<dbReference type="InterPro" id="IPR036721">
    <property type="entry name" value="RCK_C_sf"/>
</dbReference>
<protein>
    <submittedName>
        <fullName evidence="2">Trk system potassium uptake protein TrkA</fullName>
    </submittedName>
</protein>
<keyword evidence="3" id="KW-1185">Reference proteome</keyword>
<dbReference type="PROSITE" id="PS51201">
    <property type="entry name" value="RCK_N"/>
    <property type="match status" value="1"/>
</dbReference>
<sequence length="238" mass="26886">MDIKLFKHRTNRLVKNYCIIGLGRFGYGVAEVLQKEHQNLTIIDFDEEVVELKGKDFSDVQLVDATNIHNLTDIGIKDYDIIIVAVSDFEKSIIICSNLRELGIKNIIAKATNLIHQRILKSMGVSRTIIPDVEIASKVAYQSIYGLNVDLFRFDQADSQKSFIVEVPVFASSLWKKSVAEITNKFGHRQFTIIAIKNSKGEIRMPIRGTDIINRGDIVFLISVVTNISSIIDVFQKD</sequence>
<dbReference type="InterPro" id="IPR003148">
    <property type="entry name" value="RCK_N"/>
</dbReference>
<dbReference type="EMBL" id="JAUSWO010000001">
    <property type="protein sequence ID" value="MDQ0513794.1"/>
    <property type="molecule type" value="Genomic_DNA"/>
</dbReference>
<dbReference type="Proteomes" id="UP001240643">
    <property type="component" value="Unassembled WGS sequence"/>
</dbReference>
<dbReference type="InterPro" id="IPR050721">
    <property type="entry name" value="Trk_Ktr_HKT_K-transport"/>
</dbReference>
<dbReference type="PANTHER" id="PTHR43833:SF7">
    <property type="entry name" value="KTR SYSTEM POTASSIUM UPTAKE PROTEIN C"/>
    <property type="match status" value="1"/>
</dbReference>
<dbReference type="InterPro" id="IPR036291">
    <property type="entry name" value="NAD(P)-bd_dom_sf"/>
</dbReference>
<dbReference type="Gene3D" id="3.40.50.720">
    <property type="entry name" value="NAD(P)-binding Rossmann-like Domain"/>
    <property type="match status" value="1"/>
</dbReference>
<dbReference type="RefSeq" id="WP_256547508.1">
    <property type="nucleotide sequence ID" value="NZ_CP101809.1"/>
</dbReference>
<dbReference type="Gene3D" id="3.30.70.1450">
    <property type="entry name" value="Regulator of K+ conductance, C-terminal domain"/>
    <property type="match status" value="1"/>
</dbReference>
<evidence type="ECO:0000259" key="1">
    <source>
        <dbReference type="PROSITE" id="PS51201"/>
    </source>
</evidence>
<evidence type="ECO:0000313" key="2">
    <source>
        <dbReference type="EMBL" id="MDQ0513794.1"/>
    </source>
</evidence>
<dbReference type="PANTHER" id="PTHR43833">
    <property type="entry name" value="POTASSIUM CHANNEL PROTEIN 2-RELATED-RELATED"/>
    <property type="match status" value="1"/>
</dbReference>
<dbReference type="SUPFAM" id="SSF116726">
    <property type="entry name" value="TrkA C-terminal domain-like"/>
    <property type="match status" value="1"/>
</dbReference>
<gene>
    <name evidence="2" type="ORF">J2Z62_000232</name>
</gene>
<organism evidence="2 3">
    <name type="scientific">Mycoplasmoides fastidiosum</name>
    <dbReference type="NCBI Taxonomy" id="92758"/>
    <lineage>
        <taxon>Bacteria</taxon>
        <taxon>Bacillati</taxon>
        <taxon>Mycoplasmatota</taxon>
        <taxon>Mycoplasmoidales</taxon>
        <taxon>Mycoplasmoidaceae</taxon>
        <taxon>Mycoplasmoides</taxon>
    </lineage>
</organism>
<proteinExistence type="predicted"/>
<evidence type="ECO:0000313" key="3">
    <source>
        <dbReference type="Proteomes" id="UP001240643"/>
    </source>
</evidence>
<accession>A0ABU0LYM9</accession>